<keyword evidence="2" id="KW-1185">Reference proteome</keyword>
<dbReference type="KEGG" id="acr:Acry_1819"/>
<dbReference type="AlphaFoldDB" id="A5FZI9"/>
<dbReference type="EMBL" id="CP000697">
    <property type="protein sequence ID" value="ABQ31021.1"/>
    <property type="molecule type" value="Genomic_DNA"/>
</dbReference>
<accession>A5FZI9</accession>
<reference evidence="1 2" key="1">
    <citation type="submission" date="2007-05" db="EMBL/GenBank/DDBJ databases">
        <title>Complete sequence of chromosome of Acidiphilium cryptum JF-5.</title>
        <authorList>
            <consortium name="US DOE Joint Genome Institute"/>
            <person name="Copeland A."/>
            <person name="Lucas S."/>
            <person name="Lapidus A."/>
            <person name="Barry K."/>
            <person name="Detter J.C."/>
            <person name="Glavina del Rio T."/>
            <person name="Hammon N."/>
            <person name="Israni S."/>
            <person name="Dalin E."/>
            <person name="Tice H."/>
            <person name="Pitluck S."/>
            <person name="Sims D."/>
            <person name="Brettin T."/>
            <person name="Bruce D."/>
            <person name="Han C."/>
            <person name="Schmutz J."/>
            <person name="Larimer F."/>
            <person name="Land M."/>
            <person name="Hauser L."/>
            <person name="Kyrpides N."/>
            <person name="Kim E."/>
            <person name="Magnuson T."/>
            <person name="Richardson P."/>
        </authorList>
    </citation>
    <scope>NUCLEOTIDE SEQUENCE [LARGE SCALE GENOMIC DNA]</scope>
    <source>
        <strain evidence="1 2">JF-5</strain>
    </source>
</reference>
<dbReference type="HOGENOM" id="CLU_1640115_0_0_5"/>
<proteinExistence type="predicted"/>
<evidence type="ECO:0000313" key="1">
    <source>
        <dbReference type="EMBL" id="ABQ31021.1"/>
    </source>
</evidence>
<evidence type="ECO:0000313" key="2">
    <source>
        <dbReference type="Proteomes" id="UP000000245"/>
    </source>
</evidence>
<sequence length="161" mass="18251">MPTCAEQRRSPRRSRGGSAQCRRVILLPPVFGYHDNAAAIGHWQGLIRTSMVIDITPVRPTKRNCWCDRRSCMSLSSRRGQCAWSFGPSVWPRVKAKIGRASLVYKLQCLVRLSRSSASGYEKIEIGLPEILQKTYLKNISYISKMILSLQLIKATRIKSE</sequence>
<protein>
    <submittedName>
        <fullName evidence="1">Uncharacterized protein</fullName>
    </submittedName>
</protein>
<dbReference type="Proteomes" id="UP000000245">
    <property type="component" value="Chromosome"/>
</dbReference>
<name>A5FZI9_ACICJ</name>
<gene>
    <name evidence="1" type="ordered locus">Acry_1819</name>
</gene>
<organism evidence="1 2">
    <name type="scientific">Acidiphilium cryptum (strain JF-5)</name>
    <dbReference type="NCBI Taxonomy" id="349163"/>
    <lineage>
        <taxon>Bacteria</taxon>
        <taxon>Pseudomonadati</taxon>
        <taxon>Pseudomonadota</taxon>
        <taxon>Alphaproteobacteria</taxon>
        <taxon>Acetobacterales</taxon>
        <taxon>Acidocellaceae</taxon>
        <taxon>Acidiphilium</taxon>
    </lineage>
</organism>